<dbReference type="Gene3D" id="3.40.50.300">
    <property type="entry name" value="P-loop containing nucleotide triphosphate hydrolases"/>
    <property type="match status" value="1"/>
</dbReference>
<keyword evidence="1" id="KW-0808">Transferase</keyword>
<name>A0A7K3NKT3_9BACT</name>
<reference evidence="1 2" key="1">
    <citation type="submission" date="2020-02" db="EMBL/GenBank/DDBJ databases">
        <title>Comparative genomics of sulfur disproportionating microorganisms.</title>
        <authorList>
            <person name="Ward L.M."/>
            <person name="Bertran E."/>
            <person name="Johnston D.T."/>
        </authorList>
    </citation>
    <scope>NUCLEOTIDE SEQUENCE [LARGE SCALE GENOMIC DNA]</scope>
    <source>
        <strain evidence="1 2">DSM 3696</strain>
    </source>
</reference>
<dbReference type="SUPFAM" id="SSF52540">
    <property type="entry name" value="P-loop containing nucleoside triphosphate hydrolases"/>
    <property type="match status" value="1"/>
</dbReference>
<dbReference type="GO" id="GO:0016740">
    <property type="term" value="F:transferase activity"/>
    <property type="evidence" value="ECO:0007669"/>
    <property type="project" value="UniProtKB-KW"/>
</dbReference>
<dbReference type="InterPro" id="IPR027417">
    <property type="entry name" value="P-loop_NTPase"/>
</dbReference>
<accession>A0A7K3NKT3</accession>
<dbReference type="AlphaFoldDB" id="A0A7K3NKT3"/>
<dbReference type="Proteomes" id="UP000469724">
    <property type="component" value="Unassembled WGS sequence"/>
</dbReference>
<organism evidence="1 2">
    <name type="scientific">Desulfolutivibrio sulfodismutans</name>
    <dbReference type="NCBI Taxonomy" id="63561"/>
    <lineage>
        <taxon>Bacteria</taxon>
        <taxon>Pseudomonadati</taxon>
        <taxon>Thermodesulfobacteriota</taxon>
        <taxon>Desulfovibrionia</taxon>
        <taxon>Desulfovibrionales</taxon>
        <taxon>Desulfovibrionaceae</taxon>
        <taxon>Desulfolutivibrio</taxon>
    </lineage>
</organism>
<dbReference type="RefSeq" id="WP_163301429.1">
    <property type="nucleotide sequence ID" value="NZ_JAAGRQ010000018.1"/>
</dbReference>
<dbReference type="Pfam" id="PF13469">
    <property type="entry name" value="Sulfotransfer_3"/>
    <property type="match status" value="1"/>
</dbReference>
<keyword evidence="2" id="KW-1185">Reference proteome</keyword>
<gene>
    <name evidence="1" type="ORF">G3N56_06410</name>
</gene>
<proteinExistence type="predicted"/>
<evidence type="ECO:0000313" key="1">
    <source>
        <dbReference type="EMBL" id="NDY56375.1"/>
    </source>
</evidence>
<dbReference type="EMBL" id="JAAGRQ010000018">
    <property type="protein sequence ID" value="NDY56375.1"/>
    <property type="molecule type" value="Genomic_DNA"/>
</dbReference>
<evidence type="ECO:0000313" key="2">
    <source>
        <dbReference type="Proteomes" id="UP000469724"/>
    </source>
</evidence>
<sequence>MTHTGNPLLVIGVGRGGTSLLTACLDGHPDISMRSEFHTARVLIGDDFPVTSTENILNERLQALRSIFDEDISRHHGKIWGNKITTEQLYGLEECNTINVSCVDVLSQFVSTMHGYRIIYIARHGASCIDSKVRRTGQPLLRAALRWCYGVRVFERLMQLGAITYWCKYEDLVSEPRRILNEMCAALDIDFNENMLGQTQNPLLIPEYRYERFLSEKAYAIPELPQELASFIRPWLHRMGY</sequence>
<protein>
    <submittedName>
        <fullName evidence="1">Sulfotransferase</fullName>
    </submittedName>
</protein>
<comment type="caution">
    <text evidence="1">The sequence shown here is derived from an EMBL/GenBank/DDBJ whole genome shotgun (WGS) entry which is preliminary data.</text>
</comment>